<dbReference type="Gene3D" id="2.40.70.10">
    <property type="entry name" value="Acid Proteases"/>
    <property type="match status" value="1"/>
</dbReference>
<dbReference type="AlphaFoldDB" id="A0A2K1KBI0"/>
<dbReference type="InterPro" id="IPR021109">
    <property type="entry name" value="Peptidase_aspartic_dom_sf"/>
</dbReference>
<sequence>MVSTIDNSDMDAMGLFWCINEASHPFTGTDGIIGLGNCKKTLGDQWTTNKVISQNVLGVCLAKGPGPVGYISLGVNFKKKFEESTSVWSKLTPMSSAGECAYSSPLASISFHDKTFVFTSETNLGFDTGSDMMYLEAVIYEPLLDMVRFFNHLDIFF</sequence>
<dbReference type="InterPro" id="IPR033121">
    <property type="entry name" value="PEPTIDASE_A1"/>
</dbReference>
<organism evidence="2">
    <name type="scientific">Physcomitrium patens</name>
    <name type="common">Spreading-leaved earth moss</name>
    <name type="synonym">Physcomitrella patens</name>
    <dbReference type="NCBI Taxonomy" id="3218"/>
    <lineage>
        <taxon>Eukaryota</taxon>
        <taxon>Viridiplantae</taxon>
        <taxon>Streptophyta</taxon>
        <taxon>Embryophyta</taxon>
        <taxon>Bryophyta</taxon>
        <taxon>Bryophytina</taxon>
        <taxon>Bryopsida</taxon>
        <taxon>Funariidae</taxon>
        <taxon>Funariales</taxon>
        <taxon>Funariaceae</taxon>
        <taxon>Physcomitrium</taxon>
    </lineage>
</organism>
<dbReference type="EMBL" id="ABEU02000007">
    <property type="protein sequence ID" value="PNR51132.1"/>
    <property type="molecule type" value="Genomic_DNA"/>
</dbReference>
<name>A0A2K1KBI0_PHYPA</name>
<feature type="domain" description="Peptidase A1" evidence="1">
    <location>
        <begin position="28"/>
        <end position="145"/>
    </location>
</feature>
<dbReference type="Gramene" id="Pp3c7_12780V3.1">
    <property type="protein sequence ID" value="Pp3c7_12780V3.1"/>
    <property type="gene ID" value="Pp3c7_12780"/>
</dbReference>
<reference evidence="3" key="3">
    <citation type="submission" date="2020-12" db="UniProtKB">
        <authorList>
            <consortium name="EnsemblPlants"/>
        </authorList>
    </citation>
    <scope>IDENTIFICATION</scope>
</reference>
<accession>A0A2K1KBI0</accession>
<protein>
    <recommendedName>
        <fullName evidence="1">Peptidase A1 domain-containing protein</fullName>
    </recommendedName>
</protein>
<proteinExistence type="predicted"/>
<dbReference type="SUPFAM" id="SSF50630">
    <property type="entry name" value="Acid proteases"/>
    <property type="match status" value="1"/>
</dbReference>
<evidence type="ECO:0000259" key="1">
    <source>
        <dbReference type="Pfam" id="PF00026"/>
    </source>
</evidence>
<evidence type="ECO:0000313" key="2">
    <source>
        <dbReference type="EMBL" id="PNR51132.1"/>
    </source>
</evidence>
<dbReference type="Proteomes" id="UP000006727">
    <property type="component" value="Chromosome 7"/>
</dbReference>
<evidence type="ECO:0000313" key="4">
    <source>
        <dbReference type="Proteomes" id="UP000006727"/>
    </source>
</evidence>
<dbReference type="Pfam" id="PF00026">
    <property type="entry name" value="Asp"/>
    <property type="match status" value="1"/>
</dbReference>
<reference evidence="2 4" key="2">
    <citation type="journal article" date="2018" name="Plant J.">
        <title>The Physcomitrella patens chromosome-scale assembly reveals moss genome structure and evolution.</title>
        <authorList>
            <person name="Lang D."/>
            <person name="Ullrich K.K."/>
            <person name="Murat F."/>
            <person name="Fuchs J."/>
            <person name="Jenkins J."/>
            <person name="Haas F.B."/>
            <person name="Piednoel M."/>
            <person name="Gundlach H."/>
            <person name="Van Bel M."/>
            <person name="Meyberg R."/>
            <person name="Vives C."/>
            <person name="Morata J."/>
            <person name="Symeonidi A."/>
            <person name="Hiss M."/>
            <person name="Muchero W."/>
            <person name="Kamisugi Y."/>
            <person name="Saleh O."/>
            <person name="Blanc G."/>
            <person name="Decker E.L."/>
            <person name="van Gessel N."/>
            <person name="Grimwood J."/>
            <person name="Hayes R.D."/>
            <person name="Graham S.W."/>
            <person name="Gunter L.E."/>
            <person name="McDaniel S.F."/>
            <person name="Hoernstein S.N.W."/>
            <person name="Larsson A."/>
            <person name="Li F.W."/>
            <person name="Perroud P.F."/>
            <person name="Phillips J."/>
            <person name="Ranjan P."/>
            <person name="Rokshar D.S."/>
            <person name="Rothfels C.J."/>
            <person name="Schneider L."/>
            <person name="Shu S."/>
            <person name="Stevenson D.W."/>
            <person name="Thummler F."/>
            <person name="Tillich M."/>
            <person name="Villarreal Aguilar J.C."/>
            <person name="Widiez T."/>
            <person name="Wong G.K."/>
            <person name="Wymore A."/>
            <person name="Zhang Y."/>
            <person name="Zimmer A.D."/>
            <person name="Quatrano R.S."/>
            <person name="Mayer K.F.X."/>
            <person name="Goodstein D."/>
            <person name="Casacuberta J.M."/>
            <person name="Vandepoele K."/>
            <person name="Reski R."/>
            <person name="Cuming A.C."/>
            <person name="Tuskan G.A."/>
            <person name="Maumus F."/>
            <person name="Salse J."/>
            <person name="Schmutz J."/>
            <person name="Rensing S.A."/>
        </authorList>
    </citation>
    <scope>NUCLEOTIDE SEQUENCE [LARGE SCALE GENOMIC DNA]</scope>
    <source>
        <strain evidence="3 4">cv. Gransden 2004</strain>
    </source>
</reference>
<keyword evidence="4" id="KW-1185">Reference proteome</keyword>
<dbReference type="EnsemblPlants" id="Pp3c7_12780V3.1">
    <property type="protein sequence ID" value="Pp3c7_12780V3.1"/>
    <property type="gene ID" value="Pp3c7_12780"/>
</dbReference>
<dbReference type="InParanoid" id="A0A2K1KBI0"/>
<reference evidence="2 4" key="1">
    <citation type="journal article" date="2008" name="Science">
        <title>The Physcomitrella genome reveals evolutionary insights into the conquest of land by plants.</title>
        <authorList>
            <person name="Rensing S."/>
            <person name="Lang D."/>
            <person name="Zimmer A."/>
            <person name="Terry A."/>
            <person name="Salamov A."/>
            <person name="Shapiro H."/>
            <person name="Nishiyama T."/>
            <person name="Perroud P.-F."/>
            <person name="Lindquist E."/>
            <person name="Kamisugi Y."/>
            <person name="Tanahashi T."/>
            <person name="Sakakibara K."/>
            <person name="Fujita T."/>
            <person name="Oishi K."/>
            <person name="Shin-I T."/>
            <person name="Kuroki Y."/>
            <person name="Toyoda A."/>
            <person name="Suzuki Y."/>
            <person name="Hashimoto A."/>
            <person name="Yamaguchi K."/>
            <person name="Sugano A."/>
            <person name="Kohara Y."/>
            <person name="Fujiyama A."/>
            <person name="Anterola A."/>
            <person name="Aoki S."/>
            <person name="Ashton N."/>
            <person name="Barbazuk W.B."/>
            <person name="Barker E."/>
            <person name="Bennetzen J."/>
            <person name="Bezanilla M."/>
            <person name="Blankenship R."/>
            <person name="Cho S.H."/>
            <person name="Dutcher S."/>
            <person name="Estelle M."/>
            <person name="Fawcett J.A."/>
            <person name="Gundlach H."/>
            <person name="Hanada K."/>
            <person name="Heyl A."/>
            <person name="Hicks K.A."/>
            <person name="Hugh J."/>
            <person name="Lohr M."/>
            <person name="Mayer K."/>
            <person name="Melkozernov A."/>
            <person name="Murata T."/>
            <person name="Nelson D."/>
            <person name="Pils B."/>
            <person name="Prigge M."/>
            <person name="Reiss B."/>
            <person name="Renner T."/>
            <person name="Rombauts S."/>
            <person name="Rushton P."/>
            <person name="Sanderfoot A."/>
            <person name="Schween G."/>
            <person name="Shiu S.-H."/>
            <person name="Stueber K."/>
            <person name="Theodoulou F.L."/>
            <person name="Tu H."/>
            <person name="Van de Peer Y."/>
            <person name="Verrier P.J."/>
            <person name="Waters E."/>
            <person name="Wood A."/>
            <person name="Yang L."/>
            <person name="Cove D."/>
            <person name="Cuming A."/>
            <person name="Hasebe M."/>
            <person name="Lucas S."/>
            <person name="Mishler D.B."/>
            <person name="Reski R."/>
            <person name="Grigoriev I."/>
            <person name="Quatrano R.S."/>
            <person name="Boore J.L."/>
        </authorList>
    </citation>
    <scope>NUCLEOTIDE SEQUENCE [LARGE SCALE GENOMIC DNA]</scope>
    <source>
        <strain evidence="3 4">cv. Gransden 2004</strain>
    </source>
</reference>
<evidence type="ECO:0000313" key="3">
    <source>
        <dbReference type="EnsemblPlants" id="Pp3c7_12780V3.1"/>
    </source>
</evidence>
<gene>
    <name evidence="2" type="ORF">PHYPA_010318</name>
</gene>